<proteinExistence type="predicted"/>
<dbReference type="Proteomes" id="UP000184476">
    <property type="component" value="Unassembled WGS sequence"/>
</dbReference>
<evidence type="ECO:0000313" key="2">
    <source>
        <dbReference type="Proteomes" id="UP000184476"/>
    </source>
</evidence>
<dbReference type="EMBL" id="FQVL01000011">
    <property type="protein sequence ID" value="SHF23240.1"/>
    <property type="molecule type" value="Genomic_DNA"/>
</dbReference>
<protein>
    <submittedName>
        <fullName evidence="1">Uncharacterized protein</fullName>
    </submittedName>
</protein>
<dbReference type="AlphaFoldDB" id="A0A1M4ZYW7"/>
<evidence type="ECO:0000313" key="1">
    <source>
        <dbReference type="EMBL" id="SHF23240.1"/>
    </source>
</evidence>
<reference evidence="1 2" key="1">
    <citation type="submission" date="2016-11" db="EMBL/GenBank/DDBJ databases">
        <authorList>
            <person name="Jaros S."/>
            <person name="Januszkiewicz K."/>
            <person name="Wedrychowicz H."/>
        </authorList>
    </citation>
    <scope>NUCLEOTIDE SEQUENCE [LARGE SCALE GENOMIC DNA]</scope>
    <source>
        <strain evidence="1 2">DSM 44666</strain>
    </source>
</reference>
<keyword evidence="2" id="KW-1185">Reference proteome</keyword>
<sequence length="36" mass="4262">MSEKNKMWLIGDENPWEEILGEPPKQDYICIKVTII</sequence>
<name>A0A1M4ZYW7_9BACL</name>
<accession>A0A1M4ZYW7</accession>
<gene>
    <name evidence="1" type="ORF">SAMN05444392_11157</name>
</gene>
<organism evidence="1 2">
    <name type="scientific">Seinonella peptonophila</name>
    <dbReference type="NCBI Taxonomy" id="112248"/>
    <lineage>
        <taxon>Bacteria</taxon>
        <taxon>Bacillati</taxon>
        <taxon>Bacillota</taxon>
        <taxon>Bacilli</taxon>
        <taxon>Bacillales</taxon>
        <taxon>Thermoactinomycetaceae</taxon>
        <taxon>Seinonella</taxon>
    </lineage>
</organism>
<dbReference type="STRING" id="112248.SAMN05444392_11157"/>